<comment type="caution">
    <text evidence="1">The sequence shown here is derived from an EMBL/GenBank/DDBJ whole genome shotgun (WGS) entry which is preliminary data.</text>
</comment>
<dbReference type="EMBL" id="LAZR01021100">
    <property type="protein sequence ID" value="KKL86492.1"/>
    <property type="molecule type" value="Genomic_DNA"/>
</dbReference>
<gene>
    <name evidence="1" type="ORF">LCGC14_1944170</name>
</gene>
<proteinExistence type="predicted"/>
<name>A0A0F9IGI6_9ZZZZ</name>
<feature type="non-terminal residue" evidence="1">
    <location>
        <position position="1"/>
    </location>
</feature>
<evidence type="ECO:0000313" key="1">
    <source>
        <dbReference type="EMBL" id="KKL86492.1"/>
    </source>
</evidence>
<protein>
    <submittedName>
        <fullName evidence="1">Uncharacterized protein</fullName>
    </submittedName>
</protein>
<organism evidence="1">
    <name type="scientific">marine sediment metagenome</name>
    <dbReference type="NCBI Taxonomy" id="412755"/>
    <lineage>
        <taxon>unclassified sequences</taxon>
        <taxon>metagenomes</taxon>
        <taxon>ecological metagenomes</taxon>
    </lineage>
</organism>
<reference evidence="1" key="1">
    <citation type="journal article" date="2015" name="Nature">
        <title>Complex archaea that bridge the gap between prokaryotes and eukaryotes.</title>
        <authorList>
            <person name="Spang A."/>
            <person name="Saw J.H."/>
            <person name="Jorgensen S.L."/>
            <person name="Zaremba-Niedzwiedzka K."/>
            <person name="Martijn J."/>
            <person name="Lind A.E."/>
            <person name="van Eijk R."/>
            <person name="Schleper C."/>
            <person name="Guy L."/>
            <person name="Ettema T.J."/>
        </authorList>
    </citation>
    <scope>NUCLEOTIDE SEQUENCE</scope>
</reference>
<dbReference type="AlphaFoldDB" id="A0A0F9IGI6"/>
<sequence>MRSATDEQIISYAREQFPDLDPGEMRVERTPEGLSVFPSPVYGD</sequence>
<accession>A0A0F9IGI6</accession>